<dbReference type="EMBL" id="JAUJFL010000007">
    <property type="protein sequence ID" value="KAK2599477.1"/>
    <property type="molecule type" value="Genomic_DNA"/>
</dbReference>
<protein>
    <recommendedName>
        <fullName evidence="4">Ketoreductase domain-containing protein</fullName>
    </recommendedName>
</protein>
<comment type="similarity">
    <text evidence="1">Belongs to the short-chain dehydrogenases/reductases (SDR) family.</text>
</comment>
<reference evidence="5" key="1">
    <citation type="submission" date="2023-06" db="EMBL/GenBank/DDBJ databases">
        <authorList>
            <person name="Noh H."/>
        </authorList>
    </citation>
    <scope>NUCLEOTIDE SEQUENCE</scope>
    <source>
        <strain evidence="5">DUCC20226</strain>
    </source>
</reference>
<dbReference type="InterPro" id="IPR020904">
    <property type="entry name" value="Sc_DH/Rdtase_CS"/>
</dbReference>
<dbReference type="AlphaFoldDB" id="A0AAD9S553"/>
<dbReference type="InterPro" id="IPR036291">
    <property type="entry name" value="NAD(P)-bd_dom_sf"/>
</dbReference>
<evidence type="ECO:0000256" key="1">
    <source>
        <dbReference type="ARBA" id="ARBA00006484"/>
    </source>
</evidence>
<dbReference type="PRINTS" id="PR00081">
    <property type="entry name" value="GDHRDH"/>
</dbReference>
<dbReference type="Proteomes" id="UP001265746">
    <property type="component" value="Unassembled WGS sequence"/>
</dbReference>
<keyword evidence="2" id="KW-0521">NADP</keyword>
<dbReference type="PANTHER" id="PTHR43618:SF12">
    <property type="entry name" value="OXIDOREDUCTASE, SHORT-CHAIN DEHYDROGENASE_REDUCTASE FAMILY (AFU_ORTHOLOGUE AFUA_1G14540)"/>
    <property type="match status" value="1"/>
</dbReference>
<feature type="domain" description="Ketoreductase" evidence="4">
    <location>
        <begin position="22"/>
        <end position="215"/>
    </location>
</feature>
<sequence>MSTPEDLVKLDNFQNIFSLGGKIAVITGGSRGLGLHTASGFLQAGCARVYIIARSEEPLHGAAKALNALPNKGPDALAIVIVADISSQEGCMKMAVEISKTTGHVDILVANAGATFIGDMDAYKEDDFDRVMKMNVSSIFFSVQKLSRLLQAGGTIQDPSRIIMVSSVAGVVVGDMGEHGTYAYAASKAAVIHLMKNLAVELGPKHIAVNVVAPGIVPSQMSAPLMDRHGGLESVAKQVPDQKLGSPEDVAGVMVFLSSRASKHINGATIVLDGGSYLVRGCA</sequence>
<keyword evidence="3" id="KW-0560">Oxidoreductase</keyword>
<keyword evidence="6" id="KW-1185">Reference proteome</keyword>
<evidence type="ECO:0000259" key="4">
    <source>
        <dbReference type="SMART" id="SM00822"/>
    </source>
</evidence>
<dbReference type="Gene3D" id="3.40.50.720">
    <property type="entry name" value="NAD(P)-binding Rossmann-like Domain"/>
    <property type="match status" value="1"/>
</dbReference>
<dbReference type="FunFam" id="3.40.50.720:FF:000084">
    <property type="entry name" value="Short-chain dehydrogenase reductase"/>
    <property type="match status" value="1"/>
</dbReference>
<proteinExistence type="inferred from homology"/>
<dbReference type="InterPro" id="IPR002347">
    <property type="entry name" value="SDR_fam"/>
</dbReference>
<evidence type="ECO:0000256" key="2">
    <source>
        <dbReference type="ARBA" id="ARBA00022857"/>
    </source>
</evidence>
<evidence type="ECO:0000313" key="5">
    <source>
        <dbReference type="EMBL" id="KAK2599477.1"/>
    </source>
</evidence>
<evidence type="ECO:0000313" key="6">
    <source>
        <dbReference type="Proteomes" id="UP001265746"/>
    </source>
</evidence>
<evidence type="ECO:0000256" key="3">
    <source>
        <dbReference type="ARBA" id="ARBA00023002"/>
    </source>
</evidence>
<dbReference type="SUPFAM" id="SSF51735">
    <property type="entry name" value="NAD(P)-binding Rossmann-fold domains"/>
    <property type="match status" value="1"/>
</dbReference>
<accession>A0AAD9S553</accession>
<dbReference type="PRINTS" id="PR00080">
    <property type="entry name" value="SDRFAMILY"/>
</dbReference>
<gene>
    <name evidence="5" type="ORF">N8I77_011229</name>
</gene>
<comment type="caution">
    <text evidence="5">The sequence shown here is derived from an EMBL/GenBank/DDBJ whole genome shotgun (WGS) entry which is preliminary data.</text>
</comment>
<dbReference type="PANTHER" id="PTHR43618">
    <property type="entry name" value="7-ALPHA-HYDROXYSTEROID DEHYDROGENASE"/>
    <property type="match status" value="1"/>
</dbReference>
<dbReference type="PROSITE" id="PS00061">
    <property type="entry name" value="ADH_SHORT"/>
    <property type="match status" value="1"/>
</dbReference>
<dbReference type="GO" id="GO:0016491">
    <property type="term" value="F:oxidoreductase activity"/>
    <property type="evidence" value="ECO:0007669"/>
    <property type="project" value="UniProtKB-KW"/>
</dbReference>
<organism evidence="5 6">
    <name type="scientific">Phomopsis amygdali</name>
    <name type="common">Fusicoccum amygdali</name>
    <dbReference type="NCBI Taxonomy" id="1214568"/>
    <lineage>
        <taxon>Eukaryota</taxon>
        <taxon>Fungi</taxon>
        <taxon>Dikarya</taxon>
        <taxon>Ascomycota</taxon>
        <taxon>Pezizomycotina</taxon>
        <taxon>Sordariomycetes</taxon>
        <taxon>Sordariomycetidae</taxon>
        <taxon>Diaporthales</taxon>
        <taxon>Diaporthaceae</taxon>
        <taxon>Diaporthe</taxon>
    </lineage>
</organism>
<dbReference type="InterPro" id="IPR052178">
    <property type="entry name" value="Sec_Metab_Biosynth_SDR"/>
</dbReference>
<dbReference type="InterPro" id="IPR057326">
    <property type="entry name" value="KR_dom"/>
</dbReference>
<dbReference type="SMART" id="SM00822">
    <property type="entry name" value="PKS_KR"/>
    <property type="match status" value="1"/>
</dbReference>
<name>A0AAD9S553_PHOAM</name>
<dbReference type="Pfam" id="PF13561">
    <property type="entry name" value="adh_short_C2"/>
    <property type="match status" value="1"/>
</dbReference>